<accession>A0A109R7B2</accession>
<comment type="caution">
    <text evidence="2">The sequence shown here is derived from an EMBL/GenBank/DDBJ whole genome shotgun (WGS) entry which is preliminary data.</text>
</comment>
<gene>
    <name evidence="2" type="ORF">CJF43_15915</name>
    <name evidence="1" type="ORF">PI499_06795</name>
</gene>
<proteinExistence type="predicted"/>
<reference evidence="1 4" key="2">
    <citation type="submission" date="2023-01" db="EMBL/GenBank/DDBJ databases">
        <title>Effects of deletion of Siderophore biosynthase gene in Pseudomonas fragi on quorum sensing and spoliage ability.</title>
        <authorList>
            <person name="Cui F."/>
            <person name="Wang D."/>
            <person name="Liu J."/>
            <person name="Wang Q."/>
            <person name="Li T."/>
            <person name="Li J."/>
        </authorList>
    </citation>
    <scope>NUCLEOTIDE SEQUENCE [LARGE SCALE GENOMIC DNA]</scope>
    <source>
        <strain evidence="1 4">MS-10</strain>
    </source>
</reference>
<dbReference type="GeneID" id="89543018"/>
<dbReference type="Proteomes" id="UP000216113">
    <property type="component" value="Unassembled WGS sequence"/>
</dbReference>
<dbReference type="Proteomes" id="UP001212337">
    <property type="component" value="Unassembled WGS sequence"/>
</dbReference>
<dbReference type="EMBL" id="JAQJVI010000006">
    <property type="protein sequence ID" value="MDA7021591.1"/>
    <property type="molecule type" value="Genomic_DNA"/>
</dbReference>
<dbReference type="AlphaFoldDB" id="A0A109R7B2"/>
<dbReference type="KEGG" id="pfz:AV641_03145"/>
<evidence type="ECO:0000313" key="4">
    <source>
        <dbReference type="Proteomes" id="UP001212337"/>
    </source>
</evidence>
<dbReference type="RefSeq" id="WP_010655485.1">
    <property type="nucleotide sequence ID" value="NZ_CAUQAK010000003.1"/>
</dbReference>
<protein>
    <submittedName>
        <fullName evidence="2">Integrase</fullName>
    </submittedName>
</protein>
<dbReference type="EMBL" id="NQKL01000012">
    <property type="protein sequence ID" value="OZY40817.1"/>
    <property type="molecule type" value="Genomic_DNA"/>
</dbReference>
<reference evidence="2 3" key="1">
    <citation type="submission" date="2017-08" db="EMBL/GenBank/DDBJ databases">
        <title>Genomic and metabolic characterisation of spoilage-associated Pseudomonas species.</title>
        <authorList>
            <person name="Stanborough T."/>
            <person name="Fegan N."/>
            <person name="Powell S.M."/>
            <person name="Singh T."/>
            <person name="Tamplin M.L."/>
            <person name="Chandry P.S."/>
        </authorList>
    </citation>
    <scope>NUCLEOTIDE SEQUENCE [LARGE SCALE GENOMIC DNA]</scope>
    <source>
        <strain evidence="2 3">F1820</strain>
    </source>
</reference>
<evidence type="ECO:0000313" key="2">
    <source>
        <dbReference type="EMBL" id="OZY40817.1"/>
    </source>
</evidence>
<name>A0A109R7B2_PSEFR</name>
<keyword evidence="4" id="KW-1185">Reference proteome</keyword>
<sequence length="688" mass="77180">MNKKFSSSGILYAAKGLDMKNKPDVACASGKAPSNCFVLCRDGDGLATAVYGNNIWDFNPYRLSAVHICKVNFAKVFKGEGEHELRLIDEAKYIMYSLIYYGGGGRTGALSATTLGLYWVHVLRGALRFCYAQRAKPMVGIITLGELFTIPVYLAAFLRELNPSYHKVTSAFLSQMIGVGARHLGYEVVNPQALKIVRPKNKQHPVIPTRFYLQIINVTGALLDQIYPNIKELDTLICKFSDEHYGIGRGTQKSRGLGGKRHYRPDLHMAIKEHGLHDLFKGEFECQSRLVFQRIILKLQYVMKTVIQLYTGMREQEVMRMSYNCISEVSYRTPFQDPKRISTDLGQCVSVLSTTTKYSGYKMEGRWLAPKEVTRAVEGAQAICRGLATLYGIDVGDECPLFLSPSVIGFIRGAKKVAVANFVSEKTQLAGFSSMLITAEDLAELSLTDQSRDFWNEPAYQVGQPWPLTGHQYRRSLAFYGSSSGFVSLPTLRSQFKHLSLAMARYYANGFNKLRTMFGYYDQGRGEFVLPKNHIAYDYQMAIPMSVANQLIADLLHSDAPQFGGVGTYVEKQRGRVLSGEISVEELRADTQRRVKNGDISFRETLLGGCTKFGRCNSFLLGDFLSCLTCESAVIKLERIEVVISDSRSELLMYPQASGERQIVEKEIERLSDFLRLKTTERVGVELV</sequence>
<evidence type="ECO:0000313" key="1">
    <source>
        <dbReference type="EMBL" id="MDA7021591.1"/>
    </source>
</evidence>
<organism evidence="2 3">
    <name type="scientific">Pseudomonas fragi</name>
    <dbReference type="NCBI Taxonomy" id="296"/>
    <lineage>
        <taxon>Bacteria</taxon>
        <taxon>Pseudomonadati</taxon>
        <taxon>Pseudomonadota</taxon>
        <taxon>Gammaproteobacteria</taxon>
        <taxon>Pseudomonadales</taxon>
        <taxon>Pseudomonadaceae</taxon>
        <taxon>Pseudomonas</taxon>
    </lineage>
</organism>
<evidence type="ECO:0000313" key="3">
    <source>
        <dbReference type="Proteomes" id="UP000216113"/>
    </source>
</evidence>